<dbReference type="InterPro" id="IPR013131">
    <property type="entry name" value="Mannitol_DH_N"/>
</dbReference>
<dbReference type="PANTHER" id="PTHR43362:SF1">
    <property type="entry name" value="MANNITOL DEHYDROGENASE 2-RELATED"/>
    <property type="match status" value="1"/>
</dbReference>
<comment type="similarity">
    <text evidence="1">Belongs to the mannitol dehydrogenase family.</text>
</comment>
<evidence type="ECO:0000256" key="1">
    <source>
        <dbReference type="ARBA" id="ARBA00006541"/>
    </source>
</evidence>
<dbReference type="EC" id="1.1.1.17" evidence="2"/>
<evidence type="ECO:0000313" key="10">
    <source>
        <dbReference type="Proteomes" id="UP001206128"/>
    </source>
</evidence>
<dbReference type="Gene3D" id="3.40.50.720">
    <property type="entry name" value="NAD(P)-binding Rossmann-like Domain"/>
    <property type="match status" value="1"/>
</dbReference>
<reference evidence="9" key="1">
    <citation type="submission" date="2022-06" db="EMBL/GenBank/DDBJ databases">
        <title>Genomic Encyclopedia of Archaeal and Bacterial Type Strains, Phase II (KMG-II): from individual species to whole genera.</title>
        <authorList>
            <person name="Goeker M."/>
        </authorList>
    </citation>
    <scope>NUCLEOTIDE SEQUENCE</scope>
    <source>
        <strain evidence="9">DSM 43935</strain>
    </source>
</reference>
<keyword evidence="10" id="KW-1185">Reference proteome</keyword>
<dbReference type="PANTHER" id="PTHR43362">
    <property type="entry name" value="MANNITOL DEHYDROGENASE DSF1-RELATED"/>
    <property type="match status" value="1"/>
</dbReference>
<dbReference type="PROSITE" id="PS00974">
    <property type="entry name" value="MANNITOL_DHGENASE"/>
    <property type="match status" value="1"/>
</dbReference>
<dbReference type="Pfam" id="PF08125">
    <property type="entry name" value="Mannitol_dh_C"/>
    <property type="match status" value="1"/>
</dbReference>
<sequence>MSLPRLGAATVPATALTHQRALTRTGIVHLGLGNFHRAHQAVYTAEALAHTDGPWGILGVASRSAEVADAMREQDLRYSVVEISPTDTRVSVPAAHTGVLVAAQQTDAVLDAIAAPDTRIVTLTITERGYTFSPRTGGLDLDAAEVRADLRGDAPPRTAIGQLVRGLQRRLRAHATPITVLSCDNLVGNGTQTQRLVREFAEALAPAERDELVAWLASAVSFPSCMVDRIVPATTEAYQRAVAAQLGLRDTVPVPAEPFTMWVLEDRFAAGRPDWEQAGALFTADVEPYEQVKLRLLNGTHSLIAYLGALDGRETIPDALAQPFVAEAARRVLYDDYLPTLTVPADIDADDYIARLFQRWANTALGHRTRQVGSDGSVKLRQRVPEPALRHLRAGRMPHQLALTMAAYLCCVAPPSGFDAGPHAAAMVDPARTTLAASAASASTTRSFVDEVIAGGTFGDGLAEHPEFAERVAGLVDVIARHGVAAAAEDALRASDAEPLTTP</sequence>
<keyword evidence="5" id="KW-0520">NAD</keyword>
<dbReference type="InterPro" id="IPR008927">
    <property type="entry name" value="6-PGluconate_DH-like_C_sf"/>
</dbReference>
<evidence type="ECO:0000259" key="7">
    <source>
        <dbReference type="Pfam" id="PF01232"/>
    </source>
</evidence>
<dbReference type="InterPro" id="IPR013118">
    <property type="entry name" value="Mannitol_DH_C"/>
</dbReference>
<evidence type="ECO:0000313" key="9">
    <source>
        <dbReference type="EMBL" id="MCP2163902.1"/>
    </source>
</evidence>
<dbReference type="EMBL" id="JAMTCK010000002">
    <property type="protein sequence ID" value="MCP2163902.1"/>
    <property type="molecule type" value="Genomic_DNA"/>
</dbReference>
<gene>
    <name evidence="9" type="ORF">LX83_000742</name>
</gene>
<dbReference type="Proteomes" id="UP001206128">
    <property type="component" value="Unassembled WGS sequence"/>
</dbReference>
<dbReference type="InterPro" id="IPR050988">
    <property type="entry name" value="Mannitol_DH/Oxidoreductase"/>
</dbReference>
<feature type="domain" description="Mannitol dehydrogenase N-terminal" evidence="7">
    <location>
        <begin position="26"/>
        <end position="276"/>
    </location>
</feature>
<dbReference type="SUPFAM" id="SSF48179">
    <property type="entry name" value="6-phosphogluconate dehydrogenase C-terminal domain-like"/>
    <property type="match status" value="1"/>
</dbReference>
<dbReference type="Pfam" id="PF01232">
    <property type="entry name" value="Mannitol_dh"/>
    <property type="match status" value="1"/>
</dbReference>
<dbReference type="InterPro" id="IPR000669">
    <property type="entry name" value="Mannitol_DH"/>
</dbReference>
<evidence type="ECO:0000256" key="5">
    <source>
        <dbReference type="ARBA" id="ARBA00023027"/>
    </source>
</evidence>
<evidence type="ECO:0000256" key="6">
    <source>
        <dbReference type="ARBA" id="ARBA00048615"/>
    </source>
</evidence>
<protein>
    <recommendedName>
        <fullName evidence="3">Mannitol-1-phosphate 5-dehydrogenase</fullName>
        <ecNumber evidence="2">1.1.1.17</ecNumber>
    </recommendedName>
</protein>
<dbReference type="RefSeq" id="WP_253767051.1">
    <property type="nucleotide sequence ID" value="NZ_JAMTCK010000002.1"/>
</dbReference>
<comment type="catalytic activity">
    <reaction evidence="6">
        <text>D-mannitol 1-phosphate + NAD(+) = beta-D-fructose 6-phosphate + NADH + H(+)</text>
        <dbReference type="Rhea" id="RHEA:19661"/>
        <dbReference type="ChEBI" id="CHEBI:15378"/>
        <dbReference type="ChEBI" id="CHEBI:57540"/>
        <dbReference type="ChEBI" id="CHEBI:57634"/>
        <dbReference type="ChEBI" id="CHEBI:57945"/>
        <dbReference type="ChEBI" id="CHEBI:61381"/>
        <dbReference type="EC" id="1.1.1.17"/>
    </reaction>
</comment>
<dbReference type="GO" id="GO:0019594">
    <property type="term" value="P:mannitol metabolic process"/>
    <property type="evidence" value="ECO:0007669"/>
    <property type="project" value="InterPro"/>
</dbReference>
<comment type="caution">
    <text evidence="9">The sequence shown here is derived from an EMBL/GenBank/DDBJ whole genome shotgun (WGS) entry which is preliminary data.</text>
</comment>
<dbReference type="SUPFAM" id="SSF51735">
    <property type="entry name" value="NAD(P)-binding Rossmann-fold domains"/>
    <property type="match status" value="1"/>
</dbReference>
<feature type="domain" description="Mannitol dehydrogenase C-terminal" evidence="8">
    <location>
        <begin position="285"/>
        <end position="474"/>
    </location>
</feature>
<keyword evidence="4" id="KW-0560">Oxidoreductase</keyword>
<accession>A0AAE3GAU3</accession>
<organism evidence="9 10">
    <name type="scientific">Goodfellowiella coeruleoviolacea</name>
    <dbReference type="NCBI Taxonomy" id="334858"/>
    <lineage>
        <taxon>Bacteria</taxon>
        <taxon>Bacillati</taxon>
        <taxon>Actinomycetota</taxon>
        <taxon>Actinomycetes</taxon>
        <taxon>Pseudonocardiales</taxon>
        <taxon>Pseudonocardiaceae</taxon>
        <taxon>Goodfellowiella</taxon>
    </lineage>
</organism>
<dbReference type="InterPro" id="IPR023027">
    <property type="entry name" value="Mannitol_DH_CS"/>
</dbReference>
<dbReference type="InterPro" id="IPR013328">
    <property type="entry name" value="6PGD_dom2"/>
</dbReference>
<proteinExistence type="inferred from homology"/>
<dbReference type="AlphaFoldDB" id="A0AAE3GAU3"/>
<dbReference type="Gene3D" id="1.10.1040.10">
    <property type="entry name" value="N-(1-d-carboxylethyl)-l-norvaline Dehydrogenase, domain 2"/>
    <property type="match status" value="1"/>
</dbReference>
<dbReference type="PRINTS" id="PR00084">
    <property type="entry name" value="MTLDHDRGNASE"/>
</dbReference>
<dbReference type="InterPro" id="IPR036291">
    <property type="entry name" value="NAD(P)-bd_dom_sf"/>
</dbReference>
<evidence type="ECO:0000256" key="2">
    <source>
        <dbReference type="ARBA" id="ARBA00012939"/>
    </source>
</evidence>
<evidence type="ECO:0000259" key="8">
    <source>
        <dbReference type="Pfam" id="PF08125"/>
    </source>
</evidence>
<dbReference type="GO" id="GO:0008926">
    <property type="term" value="F:mannitol-1-phosphate 5-dehydrogenase activity"/>
    <property type="evidence" value="ECO:0007669"/>
    <property type="project" value="UniProtKB-EC"/>
</dbReference>
<evidence type="ECO:0000256" key="3">
    <source>
        <dbReference type="ARBA" id="ARBA00016219"/>
    </source>
</evidence>
<evidence type="ECO:0000256" key="4">
    <source>
        <dbReference type="ARBA" id="ARBA00023002"/>
    </source>
</evidence>
<name>A0AAE3GAU3_9PSEU</name>